<protein>
    <submittedName>
        <fullName evidence="3">Uncharacterized protein</fullName>
    </submittedName>
</protein>
<organism evidence="3 4">
    <name type="scientific">Candidatus Yanofskybacteria bacterium RIFCSPHIGHO2_01_FULL_48_25b</name>
    <dbReference type="NCBI Taxonomy" id="1802672"/>
    <lineage>
        <taxon>Bacteria</taxon>
        <taxon>Candidatus Yanofskyibacteriota</taxon>
    </lineage>
</organism>
<accession>A0A1F8EZW5</accession>
<feature type="region of interest" description="Disordered" evidence="1">
    <location>
        <begin position="30"/>
        <end position="56"/>
    </location>
</feature>
<feature type="transmembrane region" description="Helical" evidence="2">
    <location>
        <begin position="6"/>
        <end position="24"/>
    </location>
</feature>
<dbReference type="EMBL" id="MGJM01000014">
    <property type="protein sequence ID" value="OGN06422.1"/>
    <property type="molecule type" value="Genomic_DNA"/>
</dbReference>
<reference evidence="3 4" key="1">
    <citation type="journal article" date="2016" name="Nat. Commun.">
        <title>Thousands of microbial genomes shed light on interconnected biogeochemical processes in an aquifer system.</title>
        <authorList>
            <person name="Anantharaman K."/>
            <person name="Brown C.T."/>
            <person name="Hug L.A."/>
            <person name="Sharon I."/>
            <person name="Castelle C.J."/>
            <person name="Probst A.J."/>
            <person name="Thomas B.C."/>
            <person name="Singh A."/>
            <person name="Wilkins M.J."/>
            <person name="Karaoz U."/>
            <person name="Brodie E.L."/>
            <person name="Williams K.H."/>
            <person name="Hubbard S.S."/>
            <person name="Banfield J.F."/>
        </authorList>
    </citation>
    <scope>NUCLEOTIDE SEQUENCE [LARGE SCALE GENOMIC DNA]</scope>
</reference>
<comment type="caution">
    <text evidence="3">The sequence shown here is derived from an EMBL/GenBank/DDBJ whole genome shotgun (WGS) entry which is preliminary data.</text>
</comment>
<keyword evidence="2" id="KW-0472">Membrane</keyword>
<keyword evidence="2" id="KW-1133">Transmembrane helix</keyword>
<proteinExistence type="predicted"/>
<evidence type="ECO:0000256" key="2">
    <source>
        <dbReference type="SAM" id="Phobius"/>
    </source>
</evidence>
<evidence type="ECO:0000313" key="4">
    <source>
        <dbReference type="Proteomes" id="UP000177605"/>
    </source>
</evidence>
<dbReference type="AlphaFoldDB" id="A0A1F8EZW5"/>
<evidence type="ECO:0000313" key="3">
    <source>
        <dbReference type="EMBL" id="OGN06422.1"/>
    </source>
</evidence>
<gene>
    <name evidence="3" type="ORF">A2669_01505</name>
</gene>
<keyword evidence="2" id="KW-0812">Transmembrane</keyword>
<sequence length="198" mass="22048">MFSSTLLWVGLGLLPLVVVVLYNTPRAKAARKRRAEEHRRQEEERKEKERAEATRKARQMENFRKWRLVVHIREKDGRKSSFEAVLIRTLLKSGITVESLPGDSGHAVAGGDTSSLKDGLLALVGTSWHKEGAGEDEMGHYKWAQIYCDYRLLASANDGVGKILGAGCEHWDSSHEESLANTIIGDLASILPVEAQEK</sequence>
<dbReference type="Proteomes" id="UP000177605">
    <property type="component" value="Unassembled WGS sequence"/>
</dbReference>
<evidence type="ECO:0000256" key="1">
    <source>
        <dbReference type="SAM" id="MobiDB-lite"/>
    </source>
</evidence>
<name>A0A1F8EZW5_9BACT</name>
<feature type="compositionally biased region" description="Basic and acidic residues" evidence="1">
    <location>
        <begin position="34"/>
        <end position="56"/>
    </location>
</feature>